<feature type="compositionally biased region" description="Polar residues" evidence="1">
    <location>
        <begin position="1"/>
        <end position="10"/>
    </location>
</feature>
<evidence type="ECO:0008006" key="4">
    <source>
        <dbReference type="Google" id="ProtNLM"/>
    </source>
</evidence>
<dbReference type="SUPFAM" id="SSF53335">
    <property type="entry name" value="S-adenosyl-L-methionine-dependent methyltransferases"/>
    <property type="match status" value="1"/>
</dbReference>
<evidence type="ECO:0000313" key="2">
    <source>
        <dbReference type="EMBL" id="KAL2799088.1"/>
    </source>
</evidence>
<sequence length="1036" mass="118487">MPRSTRTTGGRHSEQNREYDTQSLTESVTQYPIENGRTYHKYHEGAYVYPNDEREMNRLDMQHHMCKLLTGGRLFLAPLRNPRNIVDIGTGSGIWPIELASIFPHAQITGTDLSPCQPDEVPENVHFIVDDCTEEDWLWNRNSLDYIHSGHMSGALPSYKDLLRKMFDHLKPGGWAECQEFDTMVKCDDGTMPPLTDELGAYPFQDWCDLQIRAGQSTDPPRQFRVAHRVARGMKDVGFVDVQEHIFKAPVNPWSSEPHLHTIGKWNESNILEALSGWSYKPLTTLSWSKPEIEVFLVQVRQSVQDRRVHAYFDFHACAYRHVIRPSSTTTATTDHVWVSDELLASTFRRFTIGQRRYESRVPGPLEARRRLAKRRNTALASVAGPGILDDVACLFGRNGREHMKWTNGQAGPSVYQSSPPNAPAPLEDFSYEDIGAFEFGSPFLSSPGVWSANEEVPDRSFEEKLQECRTVSELRYITRALDIDFRREPEYSRLVFDHLMTQFASRQTTVHELLLFLDDRNLNVPGAYNYLRVMEHVVSLGAPWGNNDPLFIAVLQGLELGLVPTTEIRGIVERLSGANNLTDFHIGVYRSMWDAIGKCGIYGHKDLDAAIIDKWLNAILEINTHSGYQLASSILSNADHAVSNRISWLQKFISRWLEDRPTLTGQMLNDGDHVARFLEPFSADLVSQSLISVTKGLVAVGEPHLLKKWDDWLRKVPNRSAIVSSPVWADDHQMLVLHSGASHREPMSLRHQIIQRLWVLHTVFPSNGGMRFHQTLHKLYRLYDMARRHGDEDLWANLTKGIHDLKLPWRDLGEVLYYTRRLPDPHVRNKGGATKALQQYRSEPLSFFDFLADGPASQAAFSHFFLNMEKMIRRIDITSPAFLETALLIARSGDIQKISIIIRILRAHTPLKITISQAWRKPDFGKLARKPRSTYQPNPHASLEMINALATAFAGSERIPPRRAFELVYWLYRFCYQHNAPISPKLARALYHAGVVRFREKGFRQSAPRYDFIWRAVEAAESPEVVKAMLEQKEF</sequence>
<evidence type="ECO:0000256" key="1">
    <source>
        <dbReference type="SAM" id="MobiDB-lite"/>
    </source>
</evidence>
<comment type="caution">
    <text evidence="2">The sequence shown here is derived from an EMBL/GenBank/DDBJ whole genome shotgun (WGS) entry which is preliminary data.</text>
</comment>
<accession>A0ABR4GJ43</accession>
<dbReference type="PANTHER" id="PTHR43591">
    <property type="entry name" value="METHYLTRANSFERASE"/>
    <property type="match status" value="1"/>
</dbReference>
<proteinExistence type="predicted"/>
<feature type="region of interest" description="Disordered" evidence="1">
    <location>
        <begin position="1"/>
        <end position="28"/>
    </location>
</feature>
<protein>
    <recommendedName>
        <fullName evidence="4">Methyltransferase domain-containing protein</fullName>
    </recommendedName>
</protein>
<dbReference type="Pfam" id="PF13489">
    <property type="entry name" value="Methyltransf_23"/>
    <property type="match status" value="1"/>
</dbReference>
<feature type="compositionally biased region" description="Basic and acidic residues" evidence="1">
    <location>
        <begin position="11"/>
        <end position="20"/>
    </location>
</feature>
<dbReference type="Proteomes" id="UP001610563">
    <property type="component" value="Unassembled WGS sequence"/>
</dbReference>
<reference evidence="2 3" key="1">
    <citation type="submission" date="2024-07" db="EMBL/GenBank/DDBJ databases">
        <title>Section-level genome sequencing and comparative genomics of Aspergillus sections Usti and Cavernicolus.</title>
        <authorList>
            <consortium name="Lawrence Berkeley National Laboratory"/>
            <person name="Nybo J.L."/>
            <person name="Vesth T.C."/>
            <person name="Theobald S."/>
            <person name="Frisvad J.C."/>
            <person name="Larsen T.O."/>
            <person name="Kjaerboelling I."/>
            <person name="Rothschild-Mancinelli K."/>
            <person name="Lyhne E.K."/>
            <person name="Kogle M.E."/>
            <person name="Barry K."/>
            <person name="Clum A."/>
            <person name="Na H."/>
            <person name="Ledsgaard L."/>
            <person name="Lin J."/>
            <person name="Lipzen A."/>
            <person name="Kuo A."/>
            <person name="Riley R."/>
            <person name="Mondo S."/>
            <person name="Labutti K."/>
            <person name="Haridas S."/>
            <person name="Pangalinan J."/>
            <person name="Salamov A.A."/>
            <person name="Simmons B.A."/>
            <person name="Magnuson J.K."/>
            <person name="Chen J."/>
            <person name="Drula E."/>
            <person name="Henrissat B."/>
            <person name="Wiebenga A."/>
            <person name="Lubbers R.J."/>
            <person name="Gomes A.C."/>
            <person name="Makela M.R."/>
            <person name="Stajich J."/>
            <person name="Grigoriev I.V."/>
            <person name="Mortensen U.H."/>
            <person name="De Vries R.P."/>
            <person name="Baker S.E."/>
            <person name="Andersen M.R."/>
        </authorList>
    </citation>
    <scope>NUCLEOTIDE SEQUENCE [LARGE SCALE GENOMIC DNA]</scope>
    <source>
        <strain evidence="2 3">CBS 209.92</strain>
    </source>
</reference>
<name>A0ABR4GJ43_9EURO</name>
<keyword evidence="3" id="KW-1185">Reference proteome</keyword>
<dbReference type="CDD" id="cd02440">
    <property type="entry name" value="AdoMet_MTases"/>
    <property type="match status" value="1"/>
</dbReference>
<dbReference type="PANTHER" id="PTHR43591:SF10">
    <property type="entry name" value="ABC TRANSMEMBRANE TYPE-1 DOMAIN-CONTAINING PROTEIN-RELATED"/>
    <property type="match status" value="1"/>
</dbReference>
<dbReference type="EMBL" id="JBFTWV010000009">
    <property type="protein sequence ID" value="KAL2799088.1"/>
    <property type="molecule type" value="Genomic_DNA"/>
</dbReference>
<gene>
    <name evidence="2" type="ORF">BJX66DRAFT_322316</name>
</gene>
<evidence type="ECO:0000313" key="3">
    <source>
        <dbReference type="Proteomes" id="UP001610563"/>
    </source>
</evidence>
<organism evidence="2 3">
    <name type="scientific">Aspergillus keveii</name>
    <dbReference type="NCBI Taxonomy" id="714993"/>
    <lineage>
        <taxon>Eukaryota</taxon>
        <taxon>Fungi</taxon>
        <taxon>Dikarya</taxon>
        <taxon>Ascomycota</taxon>
        <taxon>Pezizomycotina</taxon>
        <taxon>Eurotiomycetes</taxon>
        <taxon>Eurotiomycetidae</taxon>
        <taxon>Eurotiales</taxon>
        <taxon>Aspergillaceae</taxon>
        <taxon>Aspergillus</taxon>
        <taxon>Aspergillus subgen. Nidulantes</taxon>
    </lineage>
</organism>
<dbReference type="Gene3D" id="3.40.50.150">
    <property type="entry name" value="Vaccinia Virus protein VP39"/>
    <property type="match status" value="1"/>
</dbReference>
<dbReference type="InterPro" id="IPR029063">
    <property type="entry name" value="SAM-dependent_MTases_sf"/>
</dbReference>